<dbReference type="Pfam" id="PF10412">
    <property type="entry name" value="TrwB_AAD_bind"/>
    <property type="match status" value="1"/>
</dbReference>
<dbReference type="NCBIfam" id="TIGR04272">
    <property type="entry name" value="cxxc_cxxc_Mbark"/>
    <property type="match status" value="1"/>
</dbReference>
<feature type="domain" description="CxxC-x17-CxxC" evidence="3">
    <location>
        <begin position="491"/>
        <end position="520"/>
    </location>
</feature>
<feature type="compositionally biased region" description="Basic and acidic residues" evidence="1">
    <location>
        <begin position="626"/>
        <end position="637"/>
    </location>
</feature>
<dbReference type="EMBL" id="JACQCQ010000002">
    <property type="protein sequence ID" value="MBI3627257.1"/>
    <property type="molecule type" value="Genomic_DNA"/>
</dbReference>
<gene>
    <name evidence="4" type="ORF">HY220_00695</name>
</gene>
<feature type="region of interest" description="Disordered" evidence="1">
    <location>
        <begin position="523"/>
        <end position="670"/>
    </location>
</feature>
<evidence type="ECO:0000313" key="4">
    <source>
        <dbReference type="EMBL" id="MBI3627257.1"/>
    </source>
</evidence>
<dbReference type="AlphaFoldDB" id="A0A9D6LR28"/>
<feature type="compositionally biased region" description="Basic and acidic residues" evidence="1">
    <location>
        <begin position="654"/>
        <end position="670"/>
    </location>
</feature>
<dbReference type="InterPro" id="IPR027417">
    <property type="entry name" value="P-loop_NTPase"/>
</dbReference>
<dbReference type="InterPro" id="IPR026363">
    <property type="entry name" value="CxxC-x17-CxxC_dom"/>
</dbReference>
<protein>
    <submittedName>
        <fullName evidence="4">Type IV secretion system DNA-binding domain-containing protein</fullName>
    </submittedName>
</protein>
<proteinExistence type="predicted"/>
<comment type="caution">
    <text evidence="4">The sequence shown here is derived from an EMBL/GenBank/DDBJ whole genome shotgun (WGS) entry which is preliminary data.</text>
</comment>
<dbReference type="CDD" id="cd01127">
    <property type="entry name" value="TrwB_TraG_TraD_VirD4"/>
    <property type="match status" value="1"/>
</dbReference>
<feature type="domain" description="Type IV secretion system coupling protein TraD DNA-binding" evidence="2">
    <location>
        <begin position="26"/>
        <end position="342"/>
    </location>
</feature>
<organism evidence="4 5">
    <name type="scientific">Candidatus Sungiibacteriota bacterium</name>
    <dbReference type="NCBI Taxonomy" id="2750080"/>
    <lineage>
        <taxon>Bacteria</taxon>
        <taxon>Candidatus Sungiibacteriota</taxon>
    </lineage>
</organism>
<evidence type="ECO:0000313" key="5">
    <source>
        <dbReference type="Proteomes" id="UP000808388"/>
    </source>
</evidence>
<dbReference type="PANTHER" id="PTHR30121">
    <property type="entry name" value="UNCHARACTERIZED PROTEIN YJGR-RELATED"/>
    <property type="match status" value="1"/>
</dbReference>
<dbReference type="Proteomes" id="UP000808388">
    <property type="component" value="Unassembled WGS sequence"/>
</dbReference>
<evidence type="ECO:0000256" key="1">
    <source>
        <dbReference type="SAM" id="MobiDB-lite"/>
    </source>
</evidence>
<feature type="compositionally biased region" description="Low complexity" evidence="1">
    <location>
        <begin position="523"/>
        <end position="535"/>
    </location>
</feature>
<accession>A0A9D6LR28</accession>
<keyword evidence="4" id="KW-0238">DNA-binding</keyword>
<dbReference type="InterPro" id="IPR019476">
    <property type="entry name" value="T4SS_TraD_DNA-bd"/>
</dbReference>
<feature type="compositionally biased region" description="Basic residues" evidence="1">
    <location>
        <begin position="559"/>
        <end position="571"/>
    </location>
</feature>
<sequence>MNDVTYFGETNFRNERRRFGIKRADRRRHMYIIGKTGTGKTTLLDNMTVQDIAHGNGVAVIDPHGEYAERMLAFVPQNRIQDVVYFNPADLDYPFGFNMLEQPKAEMRHFVASGLMSVFKKLWVDAWSARMEYFLSNSILSHLEMPDSTLMGVHRIFGDKAYRRSLVLQLQDPVLKAFWENEFDKLPEQFMREAVAAIQNKVGQFIANPLIRNIIGQPRSTFNIREIMDSKKILIANLAKGRIGEENSKLLGAMLVTRIYLAAMSRVDVPEDAREDFYVYVDEFQNFATESFASILSEARKYRLNLTLANQYMAQLVDDKTKSAVLRDAIIGNVGSMISFRIGAEDAEVLEKEFAPEFLIQDFVNLGFANVYLKLMIDNVASRPFSAVTLAPIDTPTINYAKEIIDYSRLTYGRSREVVDQSIRDWGGFAMKSGASVFSGVPVAPRPVPHVSARDSSNASVINQAPTAAVSPPAVASVARPIVSKDENGQKMYRATCAIDGQEIWVPFQPDGRRPVYCSEHLSQIQRGQGQSQNQESKNMNQGSVATSALMPAGEGEKKRKRRRNRNRNRHREGAASSHTQAFQSAPVVRTSDQTISLRDLSPKNDSSLNTLRKDHEPRPPMSPKKPVDLGELRKVLQETITRSAPQTPPPDSQNERESGTLKPGESIKF</sequence>
<evidence type="ECO:0000259" key="2">
    <source>
        <dbReference type="Pfam" id="PF10412"/>
    </source>
</evidence>
<dbReference type="Gene3D" id="3.40.50.300">
    <property type="entry name" value="P-loop containing nucleotide triphosphate hydrolases"/>
    <property type="match status" value="2"/>
</dbReference>
<evidence type="ECO:0000259" key="3">
    <source>
        <dbReference type="Pfam" id="PF23477"/>
    </source>
</evidence>
<feature type="compositionally biased region" description="Polar residues" evidence="1">
    <location>
        <begin position="536"/>
        <end position="547"/>
    </location>
</feature>
<dbReference type="PANTHER" id="PTHR30121:SF11">
    <property type="entry name" value="AAA+ ATPASE DOMAIN-CONTAINING PROTEIN"/>
    <property type="match status" value="1"/>
</dbReference>
<dbReference type="InterPro" id="IPR051162">
    <property type="entry name" value="T4SS_component"/>
</dbReference>
<name>A0A9D6LR28_9BACT</name>
<dbReference type="GO" id="GO:0003677">
    <property type="term" value="F:DNA binding"/>
    <property type="evidence" value="ECO:0007669"/>
    <property type="project" value="UniProtKB-KW"/>
</dbReference>
<dbReference type="SUPFAM" id="SSF52540">
    <property type="entry name" value="P-loop containing nucleoside triphosphate hydrolases"/>
    <property type="match status" value="1"/>
</dbReference>
<dbReference type="Pfam" id="PF23477">
    <property type="entry name" value="zf_Tbcl_2"/>
    <property type="match status" value="1"/>
</dbReference>
<reference evidence="4" key="1">
    <citation type="submission" date="2020-07" db="EMBL/GenBank/DDBJ databases">
        <title>Huge and variable diversity of episymbiotic CPR bacteria and DPANN archaea in groundwater ecosystems.</title>
        <authorList>
            <person name="He C.Y."/>
            <person name="Keren R."/>
            <person name="Whittaker M."/>
            <person name="Farag I.F."/>
            <person name="Doudna J."/>
            <person name="Cate J.H.D."/>
            <person name="Banfield J.F."/>
        </authorList>
    </citation>
    <scope>NUCLEOTIDE SEQUENCE</scope>
    <source>
        <strain evidence="4">NC_groundwater_972_Pr1_S-0.2um_49_27</strain>
    </source>
</reference>